<dbReference type="EMBL" id="CP065383">
    <property type="protein sequence ID" value="QPM67653.1"/>
    <property type="molecule type" value="Genomic_DNA"/>
</dbReference>
<name>A0A7T1AKK7_ATRLM</name>
<organism evidence="3 4">
    <name type="scientific">Atribacter laminatus</name>
    <dbReference type="NCBI Taxonomy" id="2847778"/>
    <lineage>
        <taxon>Bacteria</taxon>
        <taxon>Pseudomonadati</taxon>
        <taxon>Atribacterota</taxon>
        <taxon>Atribacteria</taxon>
        <taxon>Atribacterales</taxon>
        <taxon>Atribacteraceae</taxon>
        <taxon>Atribacter</taxon>
    </lineage>
</organism>
<dbReference type="AlphaFoldDB" id="A0A7T1AKK7"/>
<gene>
    <name evidence="3" type="ORF">RT761_00864</name>
</gene>
<feature type="domain" description="SHOCT" evidence="2">
    <location>
        <begin position="37"/>
        <end position="62"/>
    </location>
</feature>
<proteinExistence type="predicted"/>
<dbReference type="Proteomes" id="UP000594463">
    <property type="component" value="Chromosome"/>
</dbReference>
<keyword evidence="1" id="KW-1133">Transmembrane helix</keyword>
<reference evidence="3 4" key="1">
    <citation type="journal article" date="2021" name="Nat. Commun.">
        <title>Isolation of a member of the candidate phylum Atribacteria reveals a unique cell membrane structure.</title>
        <authorList>
            <person name="Taiki K."/>
            <person name="Nobu M.K."/>
            <person name="Kusada H."/>
            <person name="Meng X.-Y."/>
            <person name="Hosoki N."/>
            <person name="Uematsu K."/>
            <person name="Yoshioka H."/>
            <person name="Kamagata Y."/>
            <person name="Tamaki H."/>
        </authorList>
    </citation>
    <scope>NUCLEOTIDE SEQUENCE [LARGE SCALE GENOMIC DNA]</scope>
    <source>
        <strain evidence="3 4">RT761</strain>
    </source>
</reference>
<sequence length="64" mass="7424">MFGIGLLALIVILALIFVVFQRYRISPEPVKRTGDTPMEVLQKRYAKGEISRDEFLKIKEDLKE</sequence>
<dbReference type="InterPro" id="IPR018649">
    <property type="entry name" value="SHOCT"/>
</dbReference>
<dbReference type="KEGG" id="alam:RT761_00864"/>
<feature type="transmembrane region" description="Helical" evidence="1">
    <location>
        <begin position="6"/>
        <end position="23"/>
    </location>
</feature>
<keyword evidence="1" id="KW-0472">Membrane</keyword>
<protein>
    <recommendedName>
        <fullName evidence="2">SHOCT domain-containing protein</fullName>
    </recommendedName>
</protein>
<evidence type="ECO:0000313" key="3">
    <source>
        <dbReference type="EMBL" id="QPM67653.1"/>
    </source>
</evidence>
<evidence type="ECO:0000256" key="1">
    <source>
        <dbReference type="SAM" id="Phobius"/>
    </source>
</evidence>
<dbReference type="Pfam" id="PF09851">
    <property type="entry name" value="SHOCT"/>
    <property type="match status" value="1"/>
</dbReference>
<evidence type="ECO:0000313" key="4">
    <source>
        <dbReference type="Proteomes" id="UP000594463"/>
    </source>
</evidence>
<keyword evidence="1" id="KW-0812">Transmembrane</keyword>
<keyword evidence="4" id="KW-1185">Reference proteome</keyword>
<evidence type="ECO:0000259" key="2">
    <source>
        <dbReference type="Pfam" id="PF09851"/>
    </source>
</evidence>
<accession>A0A7T1AKK7</accession>